<reference evidence="1 2" key="1">
    <citation type="journal article" date="2016" name="Nat. Commun.">
        <title>Thousands of microbial genomes shed light on interconnected biogeochemical processes in an aquifer system.</title>
        <authorList>
            <person name="Anantharaman K."/>
            <person name="Brown C.T."/>
            <person name="Hug L.A."/>
            <person name="Sharon I."/>
            <person name="Castelle C.J."/>
            <person name="Probst A.J."/>
            <person name="Thomas B.C."/>
            <person name="Singh A."/>
            <person name="Wilkins M.J."/>
            <person name="Karaoz U."/>
            <person name="Brodie E.L."/>
            <person name="Williams K.H."/>
            <person name="Hubbard S.S."/>
            <person name="Banfield J.F."/>
        </authorList>
    </citation>
    <scope>NUCLEOTIDE SEQUENCE [LARGE SCALE GENOMIC DNA]</scope>
</reference>
<comment type="caution">
    <text evidence="1">The sequence shown here is derived from an EMBL/GenBank/DDBJ whole genome shotgun (WGS) entry which is preliminary data.</text>
</comment>
<evidence type="ECO:0000313" key="1">
    <source>
        <dbReference type="EMBL" id="OGD98396.1"/>
    </source>
</evidence>
<sequence>MATDMERHYREVLARMELGDKHFDLLDRQYRELRAALQLDCLDFDRFPKTETKVKEELARQADRYIEFGLNGHRQINMEQGKFKDSLIALACFQLENFAGRFDIPVAVLGQVPAKDIYKAAGVDYQLGDLDVRDWPDDPQGYVTPQRFYLSWMDTGVFNLDRKVEDVRTNLAPDMRGATESDGSGLYVAHPRILEHHYVDFPGTSVGSGHAPYLHLFIGRPEVGYDWVDCAYPEFGSALCGRD</sequence>
<dbReference type="EMBL" id="MFBT01000037">
    <property type="protein sequence ID" value="OGD98396.1"/>
    <property type="molecule type" value="Genomic_DNA"/>
</dbReference>
<protein>
    <submittedName>
        <fullName evidence="1">Uncharacterized protein</fullName>
    </submittedName>
</protein>
<dbReference type="AlphaFoldDB" id="A0A1F5H2M1"/>
<accession>A0A1F5H2M1</accession>
<dbReference type="Proteomes" id="UP000177039">
    <property type="component" value="Unassembled WGS sequence"/>
</dbReference>
<name>A0A1F5H2M1_9BACT</name>
<evidence type="ECO:0000313" key="2">
    <source>
        <dbReference type="Proteomes" id="UP000177039"/>
    </source>
</evidence>
<organism evidence="1 2">
    <name type="scientific">Candidatus Curtissbacteria bacterium RIFCSPLOWO2_01_FULL_42_50</name>
    <dbReference type="NCBI Taxonomy" id="1797730"/>
    <lineage>
        <taxon>Bacteria</taxon>
        <taxon>Candidatus Curtissiibacteriota</taxon>
    </lineage>
</organism>
<gene>
    <name evidence="1" type="ORF">A3B54_03600</name>
</gene>
<proteinExistence type="predicted"/>